<dbReference type="PANTHER" id="PTHR43798">
    <property type="entry name" value="MONOACYLGLYCEROL LIPASE"/>
    <property type="match status" value="1"/>
</dbReference>
<evidence type="ECO:0000259" key="1">
    <source>
        <dbReference type="Pfam" id="PF00561"/>
    </source>
</evidence>
<dbReference type="GO" id="GO:0016787">
    <property type="term" value="F:hydrolase activity"/>
    <property type="evidence" value="ECO:0007669"/>
    <property type="project" value="UniProtKB-KW"/>
</dbReference>
<organism evidence="2 3">
    <name type="scientific">Pseudaestuariivita atlantica</name>
    <dbReference type="NCBI Taxonomy" id="1317121"/>
    <lineage>
        <taxon>Bacteria</taxon>
        <taxon>Pseudomonadati</taxon>
        <taxon>Pseudomonadota</taxon>
        <taxon>Alphaproteobacteria</taxon>
        <taxon>Rhodobacterales</taxon>
        <taxon>Paracoccaceae</taxon>
        <taxon>Pseudaestuariivita</taxon>
    </lineage>
</organism>
<dbReference type="SUPFAM" id="SSF53474">
    <property type="entry name" value="alpha/beta-Hydrolases"/>
    <property type="match status" value="1"/>
</dbReference>
<dbReference type="PRINTS" id="PR00111">
    <property type="entry name" value="ABHYDROLASE"/>
</dbReference>
<proteinExistence type="predicted"/>
<feature type="domain" description="AB hydrolase-1" evidence="1">
    <location>
        <begin position="59"/>
        <end position="291"/>
    </location>
</feature>
<evidence type="ECO:0000313" key="2">
    <source>
        <dbReference type="EMBL" id="KNG93424.1"/>
    </source>
</evidence>
<evidence type="ECO:0000313" key="3">
    <source>
        <dbReference type="Proteomes" id="UP000036938"/>
    </source>
</evidence>
<dbReference type="OrthoDB" id="7267294at2"/>
<name>A0A0L1JNV2_9RHOB</name>
<comment type="caution">
    <text evidence="2">The sequence shown here is derived from an EMBL/GenBank/DDBJ whole genome shotgun (WGS) entry which is preliminary data.</text>
</comment>
<dbReference type="STRING" id="1317121.ATO11_12205"/>
<dbReference type="RefSeq" id="WP_050531397.1">
    <property type="nucleotide sequence ID" value="NZ_AQQZ01000005.1"/>
</dbReference>
<dbReference type="PANTHER" id="PTHR43798:SF33">
    <property type="entry name" value="HYDROLASE, PUTATIVE (AFU_ORTHOLOGUE AFUA_2G14860)-RELATED"/>
    <property type="match status" value="1"/>
</dbReference>
<dbReference type="PRINTS" id="PR00412">
    <property type="entry name" value="EPOXHYDRLASE"/>
</dbReference>
<dbReference type="GO" id="GO:0016020">
    <property type="term" value="C:membrane"/>
    <property type="evidence" value="ECO:0007669"/>
    <property type="project" value="TreeGrafter"/>
</dbReference>
<dbReference type="InterPro" id="IPR050266">
    <property type="entry name" value="AB_hydrolase_sf"/>
</dbReference>
<keyword evidence="2" id="KW-0378">Hydrolase</keyword>
<dbReference type="PATRIC" id="fig|1317121.7.peg.3148"/>
<dbReference type="InterPro" id="IPR000639">
    <property type="entry name" value="Epox_hydrolase-like"/>
</dbReference>
<dbReference type="Proteomes" id="UP000036938">
    <property type="component" value="Unassembled WGS sequence"/>
</dbReference>
<sequence>MIWLILVLGVIAAAPFVREALRSKMGPGVRARAPGRFAELPSGLTHYDWIGPSRGPVAVCVHGLTTPSFVWRALGPMLATLGFRVLIYDLYGRGFSDRVRGRQDAAFFLRQLEELLDDQAIREPATFVGYSMGGAIVTAFAAAHPGRVQRLVLLAPAGMELKMDAMALMVRDVPLVGDWLFHAFWPSRFRDGVLSDPRPSAVDNIAARQLEELDVQGFVPAVLSSTRGLLARSLAEEHRAVAADAIPVLAIWGRDDDVIPLRAVGRLTEWNRDCRQEVIDGAGHGLPYTHPAEVTEAIRRAMLDGF</sequence>
<protein>
    <submittedName>
        <fullName evidence="2">Alpha/beta hydrolase</fullName>
    </submittedName>
</protein>
<dbReference type="AlphaFoldDB" id="A0A0L1JNV2"/>
<reference evidence="2 3" key="1">
    <citation type="journal article" date="2015" name="Int. J. Syst. Evol. Microbiol.">
        <title>Aestuariivita atlantica sp. nov., isolated from deep sea sediment of the Atlantic Ocean.</title>
        <authorList>
            <person name="Li G."/>
            <person name="Lai Q."/>
            <person name="Du Y."/>
            <person name="Liu X."/>
            <person name="Sun F."/>
            <person name="Shao Z."/>
        </authorList>
    </citation>
    <scope>NUCLEOTIDE SEQUENCE [LARGE SCALE GENOMIC DNA]</scope>
    <source>
        <strain evidence="2 3">22II-S11-z3</strain>
    </source>
</reference>
<dbReference type="InterPro" id="IPR029058">
    <property type="entry name" value="AB_hydrolase_fold"/>
</dbReference>
<dbReference type="EMBL" id="AQQZ01000005">
    <property type="protein sequence ID" value="KNG93424.1"/>
    <property type="molecule type" value="Genomic_DNA"/>
</dbReference>
<gene>
    <name evidence="2" type="ORF">ATO11_12205</name>
</gene>
<dbReference type="InterPro" id="IPR000073">
    <property type="entry name" value="AB_hydrolase_1"/>
</dbReference>
<keyword evidence="3" id="KW-1185">Reference proteome</keyword>
<accession>A0A0L1JNV2</accession>
<dbReference type="Pfam" id="PF00561">
    <property type="entry name" value="Abhydrolase_1"/>
    <property type="match status" value="1"/>
</dbReference>
<dbReference type="Gene3D" id="3.40.50.1820">
    <property type="entry name" value="alpha/beta hydrolase"/>
    <property type="match status" value="1"/>
</dbReference>